<proteinExistence type="predicted"/>
<dbReference type="PROSITE" id="PS51375">
    <property type="entry name" value="PPR"/>
    <property type="match status" value="1"/>
</dbReference>
<reference evidence="3" key="2">
    <citation type="journal article" date="2024" name="Plant">
        <title>Genomic evolution and insights into agronomic trait innovations of Sesamum species.</title>
        <authorList>
            <person name="Miao H."/>
            <person name="Wang L."/>
            <person name="Qu L."/>
            <person name="Liu H."/>
            <person name="Sun Y."/>
            <person name="Le M."/>
            <person name="Wang Q."/>
            <person name="Wei S."/>
            <person name="Zheng Y."/>
            <person name="Lin W."/>
            <person name="Duan Y."/>
            <person name="Cao H."/>
            <person name="Xiong S."/>
            <person name="Wang X."/>
            <person name="Wei L."/>
            <person name="Li C."/>
            <person name="Ma Q."/>
            <person name="Ju M."/>
            <person name="Zhao R."/>
            <person name="Li G."/>
            <person name="Mu C."/>
            <person name="Tian Q."/>
            <person name="Mei H."/>
            <person name="Zhang T."/>
            <person name="Gao T."/>
            <person name="Zhang H."/>
        </authorList>
    </citation>
    <scope>NUCLEOTIDE SEQUENCE</scope>
    <source>
        <strain evidence="3">G02</strain>
    </source>
</reference>
<dbReference type="AlphaFoldDB" id="A0AAW2JVG5"/>
<keyword evidence="1" id="KW-0677">Repeat</keyword>
<dbReference type="Pfam" id="PF13041">
    <property type="entry name" value="PPR_2"/>
    <property type="match status" value="1"/>
</dbReference>
<accession>A0AAW2JVG5</accession>
<dbReference type="PANTHER" id="PTHR47928">
    <property type="entry name" value="REPEAT-CONTAINING PROTEIN, PUTATIVE-RELATED"/>
    <property type="match status" value="1"/>
</dbReference>
<evidence type="ECO:0000256" key="1">
    <source>
        <dbReference type="ARBA" id="ARBA00022737"/>
    </source>
</evidence>
<protein>
    <submittedName>
        <fullName evidence="3">Pentatricopeptide repeat-containing protein</fullName>
    </submittedName>
</protein>
<name>A0AAW2JVG5_SESRA</name>
<dbReference type="NCBIfam" id="TIGR00756">
    <property type="entry name" value="PPR"/>
    <property type="match status" value="2"/>
</dbReference>
<dbReference type="PANTHER" id="PTHR47928:SF207">
    <property type="entry name" value="PENTATRICOPEPTIDE REPEAT-CONTAINING PROTEIN"/>
    <property type="match status" value="1"/>
</dbReference>
<comment type="caution">
    <text evidence="3">The sequence shown here is derived from an EMBL/GenBank/DDBJ whole genome shotgun (WGS) entry which is preliminary data.</text>
</comment>
<dbReference type="Pfam" id="PF01535">
    <property type="entry name" value="PPR"/>
    <property type="match status" value="1"/>
</dbReference>
<feature type="repeat" description="PPR" evidence="2">
    <location>
        <begin position="134"/>
        <end position="168"/>
    </location>
</feature>
<dbReference type="Gene3D" id="1.25.40.10">
    <property type="entry name" value="Tetratricopeptide repeat domain"/>
    <property type="match status" value="1"/>
</dbReference>
<dbReference type="InterPro" id="IPR011990">
    <property type="entry name" value="TPR-like_helical_dom_sf"/>
</dbReference>
<evidence type="ECO:0000313" key="3">
    <source>
        <dbReference type="EMBL" id="KAL0298625.1"/>
    </source>
</evidence>
<dbReference type="EMBL" id="JACGWJ010000031">
    <property type="protein sequence ID" value="KAL0298625.1"/>
    <property type="molecule type" value="Genomic_DNA"/>
</dbReference>
<gene>
    <name evidence="3" type="ORF">Sradi_6522300</name>
</gene>
<dbReference type="InterPro" id="IPR002885">
    <property type="entry name" value="PPR_rpt"/>
</dbReference>
<organism evidence="3">
    <name type="scientific">Sesamum radiatum</name>
    <name type="common">Black benniseed</name>
    <dbReference type="NCBI Taxonomy" id="300843"/>
    <lineage>
        <taxon>Eukaryota</taxon>
        <taxon>Viridiplantae</taxon>
        <taxon>Streptophyta</taxon>
        <taxon>Embryophyta</taxon>
        <taxon>Tracheophyta</taxon>
        <taxon>Spermatophyta</taxon>
        <taxon>Magnoliopsida</taxon>
        <taxon>eudicotyledons</taxon>
        <taxon>Gunneridae</taxon>
        <taxon>Pentapetalae</taxon>
        <taxon>asterids</taxon>
        <taxon>lamiids</taxon>
        <taxon>Lamiales</taxon>
        <taxon>Pedaliaceae</taxon>
        <taxon>Sesamum</taxon>
    </lineage>
</organism>
<evidence type="ECO:0000256" key="2">
    <source>
        <dbReference type="PROSITE-ProRule" id="PRU00708"/>
    </source>
</evidence>
<dbReference type="InterPro" id="IPR050421">
    <property type="entry name" value="PPR"/>
</dbReference>
<sequence>MEWRQSIKQVLDAQTQSRAQSTFDHKTVILLSHNFERFCQPRLFVQSRQDLFSYSRSFIRIWFLPHFVVDSLSALLLSCTNFKLMSEGKQLHAQVITWSLQKNHTLVPKLVSLYAAFGLLDNAYFIVTDSHVLHPFPWNILISSYVSKGHFEEAIFAYERMAIRQIIPDNFSYTYVLKACAEQSNLDFGKKVHRSINASSLNWNLFVQNALVSMYGKYGDLETARSVFDKMHVTDEVSWNSIISAYASRVSAKRLLCSLKECEQLTWS</sequence>
<reference evidence="3" key="1">
    <citation type="submission" date="2020-06" db="EMBL/GenBank/DDBJ databases">
        <authorList>
            <person name="Li T."/>
            <person name="Hu X."/>
            <person name="Zhang T."/>
            <person name="Song X."/>
            <person name="Zhang H."/>
            <person name="Dai N."/>
            <person name="Sheng W."/>
            <person name="Hou X."/>
            <person name="Wei L."/>
        </authorList>
    </citation>
    <scope>NUCLEOTIDE SEQUENCE</scope>
    <source>
        <strain evidence="3">G02</strain>
        <tissue evidence="3">Leaf</tissue>
    </source>
</reference>